<keyword evidence="4" id="KW-1185">Reference proteome</keyword>
<feature type="region of interest" description="Disordered" evidence="1">
    <location>
        <begin position="1"/>
        <end position="57"/>
    </location>
</feature>
<gene>
    <name evidence="3" type="ORF">GCM10009737_04730</name>
</gene>
<evidence type="ECO:0000313" key="3">
    <source>
        <dbReference type="EMBL" id="GAA1907000.1"/>
    </source>
</evidence>
<dbReference type="SUPFAM" id="SSF46785">
    <property type="entry name" value="Winged helix' DNA-binding domain"/>
    <property type="match status" value="1"/>
</dbReference>
<protein>
    <recommendedName>
        <fullName evidence="2">Transcription regulator PadR N-terminal domain-containing protein</fullName>
    </recommendedName>
</protein>
<organism evidence="3 4">
    <name type="scientific">Nocardioides lentus</name>
    <dbReference type="NCBI Taxonomy" id="338077"/>
    <lineage>
        <taxon>Bacteria</taxon>
        <taxon>Bacillati</taxon>
        <taxon>Actinomycetota</taxon>
        <taxon>Actinomycetes</taxon>
        <taxon>Propionibacteriales</taxon>
        <taxon>Nocardioidaceae</taxon>
        <taxon>Nocardioides</taxon>
    </lineage>
</organism>
<dbReference type="Gene3D" id="1.10.10.10">
    <property type="entry name" value="Winged helix-like DNA-binding domain superfamily/Winged helix DNA-binding domain"/>
    <property type="match status" value="1"/>
</dbReference>
<feature type="compositionally biased region" description="Low complexity" evidence="1">
    <location>
        <begin position="204"/>
        <end position="218"/>
    </location>
</feature>
<reference evidence="3 4" key="1">
    <citation type="journal article" date="2019" name="Int. J. Syst. Evol. Microbiol.">
        <title>The Global Catalogue of Microorganisms (GCM) 10K type strain sequencing project: providing services to taxonomists for standard genome sequencing and annotation.</title>
        <authorList>
            <consortium name="The Broad Institute Genomics Platform"/>
            <consortium name="The Broad Institute Genome Sequencing Center for Infectious Disease"/>
            <person name="Wu L."/>
            <person name="Ma J."/>
        </authorList>
    </citation>
    <scope>NUCLEOTIDE SEQUENCE [LARGE SCALE GENOMIC DNA]</scope>
    <source>
        <strain evidence="3 4">JCM 14046</strain>
    </source>
</reference>
<evidence type="ECO:0000259" key="2">
    <source>
        <dbReference type="Pfam" id="PF03551"/>
    </source>
</evidence>
<dbReference type="RefSeq" id="WP_344003171.1">
    <property type="nucleotide sequence ID" value="NZ_BAAAMY010000001.1"/>
</dbReference>
<name>A0ABN2P0J3_9ACTN</name>
<evidence type="ECO:0000256" key="1">
    <source>
        <dbReference type="SAM" id="MobiDB-lite"/>
    </source>
</evidence>
<dbReference type="Proteomes" id="UP001501612">
    <property type="component" value="Unassembled WGS sequence"/>
</dbReference>
<feature type="compositionally biased region" description="Basic and acidic residues" evidence="1">
    <location>
        <begin position="48"/>
        <end position="57"/>
    </location>
</feature>
<feature type="domain" description="Transcription regulator PadR N-terminal" evidence="2">
    <location>
        <begin position="64"/>
        <end position="131"/>
    </location>
</feature>
<dbReference type="PANTHER" id="PTHR43252">
    <property type="entry name" value="TRANSCRIPTIONAL REGULATOR YQJI"/>
    <property type="match status" value="1"/>
</dbReference>
<dbReference type="EMBL" id="BAAAMY010000001">
    <property type="protein sequence ID" value="GAA1907000.1"/>
    <property type="molecule type" value="Genomic_DNA"/>
</dbReference>
<dbReference type="Pfam" id="PF03551">
    <property type="entry name" value="PadR"/>
    <property type="match status" value="1"/>
</dbReference>
<dbReference type="InterPro" id="IPR005149">
    <property type="entry name" value="Tscrpt_reg_PadR_N"/>
</dbReference>
<evidence type="ECO:0000313" key="4">
    <source>
        <dbReference type="Proteomes" id="UP001501612"/>
    </source>
</evidence>
<dbReference type="InterPro" id="IPR036390">
    <property type="entry name" value="WH_DNA-bd_sf"/>
</dbReference>
<sequence>MRGMHGMSGMPGGGWGGAWGGHGGSGGHRGRPGPPPWLGEMLGFTRPEPPRPPRARKGDVRAAILDVLAAEPMNGYQLIQQIAERSGGAWRPSPGSVYPTVQQLEDEGLVEGDQAAGRRTLRLTAEGESYVADHPEELAAVWEPFLDTPASGRGGGGDFASFMPEVGQTLSAVWQIVSSGTEEQRRQAVAIMTDARRRLYQVLADGDPAEAPDGATDGTGDEGPRGELR</sequence>
<comment type="caution">
    <text evidence="3">The sequence shown here is derived from an EMBL/GenBank/DDBJ whole genome shotgun (WGS) entry which is preliminary data.</text>
</comment>
<dbReference type="InterPro" id="IPR011991">
    <property type="entry name" value="ArsR-like_HTH"/>
</dbReference>
<feature type="compositionally biased region" description="Gly residues" evidence="1">
    <location>
        <begin position="9"/>
        <end position="27"/>
    </location>
</feature>
<accession>A0ABN2P0J3</accession>
<dbReference type="InterPro" id="IPR036388">
    <property type="entry name" value="WH-like_DNA-bd_sf"/>
</dbReference>
<dbReference type="PANTHER" id="PTHR43252:SF2">
    <property type="entry name" value="TRANSCRIPTION REGULATOR, PADR-LIKE FAMILY"/>
    <property type="match status" value="1"/>
</dbReference>
<proteinExistence type="predicted"/>
<feature type="region of interest" description="Disordered" evidence="1">
    <location>
        <begin position="202"/>
        <end position="229"/>
    </location>
</feature>
<dbReference type="CDD" id="cd00090">
    <property type="entry name" value="HTH_ARSR"/>
    <property type="match status" value="1"/>
</dbReference>